<dbReference type="Pfam" id="PF22936">
    <property type="entry name" value="Pol_BBD"/>
    <property type="match status" value="1"/>
</dbReference>
<dbReference type="InterPro" id="IPR015422">
    <property type="entry name" value="PyrdxlP-dep_Trfase_small"/>
</dbReference>
<keyword evidence="4" id="KW-1185">Reference proteome</keyword>
<comment type="caution">
    <text evidence="3">The sequence shown here is derived from an EMBL/GenBank/DDBJ whole genome shotgun (WGS) entry which is preliminary data.</text>
</comment>
<accession>A0A6A3A5E1</accession>
<dbReference type="EMBL" id="VEPZ02001044">
    <property type="protein sequence ID" value="KAE8698455.1"/>
    <property type="molecule type" value="Genomic_DNA"/>
</dbReference>
<dbReference type="PANTHER" id="PTHR47592">
    <property type="entry name" value="PBF68 PROTEIN"/>
    <property type="match status" value="1"/>
</dbReference>
<protein>
    <recommendedName>
        <fullName evidence="2">Retrovirus-related Pol polyprotein from transposon TNT 1-94-like beta-barrel domain-containing protein</fullName>
    </recommendedName>
</protein>
<dbReference type="InterPro" id="IPR015421">
    <property type="entry name" value="PyrdxlP-dep_Trfase_major"/>
</dbReference>
<evidence type="ECO:0000313" key="4">
    <source>
        <dbReference type="Proteomes" id="UP000436088"/>
    </source>
</evidence>
<feature type="compositionally biased region" description="Polar residues" evidence="1">
    <location>
        <begin position="258"/>
        <end position="281"/>
    </location>
</feature>
<evidence type="ECO:0000256" key="1">
    <source>
        <dbReference type="SAM" id="MobiDB-lite"/>
    </source>
</evidence>
<evidence type="ECO:0000259" key="2">
    <source>
        <dbReference type="Pfam" id="PF22936"/>
    </source>
</evidence>
<proteinExistence type="predicted"/>
<gene>
    <name evidence="3" type="ORF">F3Y22_tig00110597pilonHSYRG00238</name>
</gene>
<dbReference type="Proteomes" id="UP000436088">
    <property type="component" value="Unassembled WGS sequence"/>
</dbReference>
<dbReference type="AlphaFoldDB" id="A0A6A3A5E1"/>
<dbReference type="Gene3D" id="3.90.1150.10">
    <property type="entry name" value="Aspartate Aminotransferase, domain 1"/>
    <property type="match status" value="1"/>
</dbReference>
<organism evidence="3 4">
    <name type="scientific">Hibiscus syriacus</name>
    <name type="common">Rose of Sharon</name>
    <dbReference type="NCBI Taxonomy" id="106335"/>
    <lineage>
        <taxon>Eukaryota</taxon>
        <taxon>Viridiplantae</taxon>
        <taxon>Streptophyta</taxon>
        <taxon>Embryophyta</taxon>
        <taxon>Tracheophyta</taxon>
        <taxon>Spermatophyta</taxon>
        <taxon>Magnoliopsida</taxon>
        <taxon>eudicotyledons</taxon>
        <taxon>Gunneridae</taxon>
        <taxon>Pentapetalae</taxon>
        <taxon>rosids</taxon>
        <taxon>malvids</taxon>
        <taxon>Malvales</taxon>
        <taxon>Malvaceae</taxon>
        <taxon>Malvoideae</taxon>
        <taxon>Hibiscus</taxon>
    </lineage>
</organism>
<name>A0A6A3A5E1_HIBSY</name>
<feature type="compositionally biased region" description="Polar residues" evidence="1">
    <location>
        <begin position="232"/>
        <end position="247"/>
    </location>
</feature>
<dbReference type="InterPro" id="IPR054722">
    <property type="entry name" value="PolX-like_BBD"/>
</dbReference>
<dbReference type="PANTHER" id="PTHR47592:SF27">
    <property type="entry name" value="OS08G0421700 PROTEIN"/>
    <property type="match status" value="1"/>
</dbReference>
<sequence length="407" mass="45876">MENGSQKWRFQRNKRLSRTSVISLRGIVEMLIGNLSTDDPRPIVPLGKGDPSQFPCFRPSKTAEEAVVDAFHSAKYNGYASTAGVPSARRWILKHKKMKVILRKDGCLAAISEKAVDFTDDNKWIEMDMNAMTNFHIALADEVLPSIEEKKTAKEIWDHLTKLYEAKSLHNKIFLKRKLYTLRMSESTSVTEHLNTLNTLFSQLTSLSCKIVEKERAELLLQSLPDSRKSVQEQGRQTSKSATSRSVDNNEREINITWPKQQSQTCLNKNSNPQGNTANTSDDGDTLCCEASTTVEGRKRYTDIWLIDSGATYHMTSRREWFHHYEPVSGGSVYSYNDHASEIIGVGTIKLKMYDGIIKVVRDVFRGALVVLKGEKIAANLYMLKGETLLEAEVSVASCILDSEMLL</sequence>
<feature type="domain" description="Retrovirus-related Pol polyprotein from transposon TNT 1-94-like beta-barrel" evidence="2">
    <location>
        <begin position="305"/>
        <end position="365"/>
    </location>
</feature>
<reference evidence="3" key="1">
    <citation type="submission" date="2019-09" db="EMBL/GenBank/DDBJ databases">
        <title>Draft genome information of white flower Hibiscus syriacus.</title>
        <authorList>
            <person name="Kim Y.-M."/>
        </authorList>
    </citation>
    <scope>NUCLEOTIDE SEQUENCE [LARGE SCALE GENOMIC DNA]</scope>
    <source>
        <strain evidence="3">YM2019G1</strain>
    </source>
</reference>
<dbReference type="Gene3D" id="3.40.640.10">
    <property type="entry name" value="Type I PLP-dependent aspartate aminotransferase-like (Major domain)"/>
    <property type="match status" value="1"/>
</dbReference>
<feature type="region of interest" description="Disordered" evidence="1">
    <location>
        <begin position="227"/>
        <end position="286"/>
    </location>
</feature>
<evidence type="ECO:0000313" key="3">
    <source>
        <dbReference type="EMBL" id="KAE8698455.1"/>
    </source>
</evidence>
<dbReference type="Pfam" id="PF14223">
    <property type="entry name" value="Retrotran_gag_2"/>
    <property type="match status" value="1"/>
</dbReference>